<evidence type="ECO:0000256" key="2">
    <source>
        <dbReference type="ARBA" id="ARBA00023186"/>
    </source>
</evidence>
<name>A0AAT9GGZ1_9BACT</name>
<dbReference type="PANTHER" id="PTHR14021">
    <property type="entry name" value="IRON-SULFUR CLUSTER CO-CHAPERONE PROTEIN HSCB"/>
    <property type="match status" value="1"/>
</dbReference>
<reference evidence="5" key="1">
    <citation type="submission" date="2024-02" db="EMBL/GenBank/DDBJ databases">
        <title>Sediminibacterium planktonica sp. nov. and Sediminibacterium longus sp. nov., isolated from surface lake and river water.</title>
        <authorList>
            <person name="Watanabe K."/>
            <person name="Takemine S."/>
            <person name="Ishii Y."/>
            <person name="Ogata Y."/>
            <person name="Shindo C."/>
            <person name="Suda W."/>
        </authorList>
    </citation>
    <scope>NUCLEOTIDE SEQUENCE</scope>
    <source>
        <strain evidence="5">KACHI17</strain>
    </source>
</reference>
<sequence length="157" mass="18753">MNHFELFNLPITLQPDTSQLSKQYFELQRKYHPDRYVQATEEEQEEALQVSAQINKAFKTLKDRDETIKYVLQLKGLLEEEEKYQLSPDFLMEVMELNELREEGDTDNITATIDQLKTQIYEPVEAIITNYQEGITTEKELLQVKEYYFKKKYLDKI</sequence>
<dbReference type="SMART" id="SM00271">
    <property type="entry name" value="DnaJ"/>
    <property type="match status" value="1"/>
</dbReference>
<dbReference type="Pfam" id="PF07743">
    <property type="entry name" value="HSCB_C"/>
    <property type="match status" value="1"/>
</dbReference>
<feature type="domain" description="J" evidence="4">
    <location>
        <begin position="2"/>
        <end position="76"/>
    </location>
</feature>
<comment type="similarity">
    <text evidence="1">Belongs to the HscB family.</text>
</comment>
<keyword evidence="2" id="KW-0143">Chaperone</keyword>
<dbReference type="AlphaFoldDB" id="A0AAT9GGZ1"/>
<dbReference type="InterPro" id="IPR009073">
    <property type="entry name" value="HscB_oligo_C"/>
</dbReference>
<dbReference type="InterPro" id="IPR004640">
    <property type="entry name" value="HscB"/>
</dbReference>
<dbReference type="InterPro" id="IPR036386">
    <property type="entry name" value="HscB_C_sf"/>
</dbReference>
<dbReference type="GO" id="GO:0051259">
    <property type="term" value="P:protein complex oligomerization"/>
    <property type="evidence" value="ECO:0007669"/>
    <property type="project" value="InterPro"/>
</dbReference>
<dbReference type="InterPro" id="IPR001623">
    <property type="entry name" value="DnaJ_domain"/>
</dbReference>
<dbReference type="GO" id="GO:0001671">
    <property type="term" value="F:ATPase activator activity"/>
    <property type="evidence" value="ECO:0007669"/>
    <property type="project" value="InterPro"/>
</dbReference>
<evidence type="ECO:0000256" key="1">
    <source>
        <dbReference type="ARBA" id="ARBA00010476"/>
    </source>
</evidence>
<organism evidence="5">
    <name type="scientific">Sediminibacterium sp. KACHI17</name>
    <dbReference type="NCBI Taxonomy" id="1751071"/>
    <lineage>
        <taxon>Bacteria</taxon>
        <taxon>Pseudomonadati</taxon>
        <taxon>Bacteroidota</taxon>
        <taxon>Chitinophagia</taxon>
        <taxon>Chitinophagales</taxon>
        <taxon>Chitinophagaceae</taxon>
        <taxon>Sediminibacterium</taxon>
    </lineage>
</organism>
<proteinExistence type="inferred from homology"/>
<dbReference type="Gene3D" id="1.20.1280.20">
    <property type="entry name" value="HscB, C-terminal domain"/>
    <property type="match status" value="1"/>
</dbReference>
<evidence type="ECO:0000259" key="4">
    <source>
        <dbReference type="PROSITE" id="PS50076"/>
    </source>
</evidence>
<accession>A0AAT9GGZ1</accession>
<gene>
    <name evidence="5" type="ORF">KACHI17_06680</name>
</gene>
<evidence type="ECO:0000256" key="3">
    <source>
        <dbReference type="ARBA" id="ARBA00025596"/>
    </source>
</evidence>
<dbReference type="PROSITE" id="PS50076">
    <property type="entry name" value="DNAJ_2"/>
    <property type="match status" value="1"/>
</dbReference>
<protein>
    <recommendedName>
        <fullName evidence="4">J domain-containing protein</fullName>
    </recommendedName>
</protein>
<dbReference type="Pfam" id="PF00226">
    <property type="entry name" value="DnaJ"/>
    <property type="match status" value="1"/>
</dbReference>
<dbReference type="CDD" id="cd06257">
    <property type="entry name" value="DnaJ"/>
    <property type="match status" value="1"/>
</dbReference>
<evidence type="ECO:0000313" key="5">
    <source>
        <dbReference type="EMBL" id="BFG69787.1"/>
    </source>
</evidence>
<dbReference type="GO" id="GO:0051087">
    <property type="term" value="F:protein-folding chaperone binding"/>
    <property type="evidence" value="ECO:0007669"/>
    <property type="project" value="InterPro"/>
</dbReference>
<dbReference type="Gene3D" id="1.10.287.110">
    <property type="entry name" value="DnaJ domain"/>
    <property type="match status" value="1"/>
</dbReference>
<dbReference type="RefSeq" id="WP_353550090.1">
    <property type="nucleotide sequence ID" value="NZ_AP029612.1"/>
</dbReference>
<dbReference type="EMBL" id="AP029612">
    <property type="protein sequence ID" value="BFG69787.1"/>
    <property type="molecule type" value="Genomic_DNA"/>
</dbReference>
<comment type="function">
    <text evidence="3">Co-chaperone involved in the maturation of iron-sulfur cluster-containing proteins. Seems to help targeting proteins to be folded toward HscA.</text>
</comment>
<dbReference type="PANTHER" id="PTHR14021:SF15">
    <property type="entry name" value="IRON-SULFUR CLUSTER CO-CHAPERONE PROTEIN HSCB"/>
    <property type="match status" value="1"/>
</dbReference>
<dbReference type="NCBIfam" id="TIGR00714">
    <property type="entry name" value="hscB"/>
    <property type="match status" value="1"/>
</dbReference>
<dbReference type="SUPFAM" id="SSF46565">
    <property type="entry name" value="Chaperone J-domain"/>
    <property type="match status" value="1"/>
</dbReference>
<dbReference type="SUPFAM" id="SSF47144">
    <property type="entry name" value="HSC20 (HSCB), C-terminal oligomerisation domain"/>
    <property type="match status" value="1"/>
</dbReference>
<dbReference type="InterPro" id="IPR036869">
    <property type="entry name" value="J_dom_sf"/>
</dbReference>
<dbReference type="GO" id="GO:0044571">
    <property type="term" value="P:[2Fe-2S] cluster assembly"/>
    <property type="evidence" value="ECO:0007669"/>
    <property type="project" value="InterPro"/>
</dbReference>